<dbReference type="RefSeq" id="YP_009481810.1">
    <property type="nucleotide sequence ID" value="NC_037666.1"/>
</dbReference>
<feature type="region of interest" description="Disordered" evidence="1">
    <location>
        <begin position="279"/>
        <end position="309"/>
    </location>
</feature>
<organism evidence="2">
    <name type="scientific">Pandoravirus neocaledonia</name>
    <dbReference type="NCBI Taxonomy" id="2107708"/>
    <lineage>
        <taxon>Viruses</taxon>
        <taxon>Pandoravirus</taxon>
    </lineage>
</organism>
<name>A0A2U7UBI1_9VIRU</name>
<sequence length="309" mass="33969">MHANARTRSLCRAGPSPFWRANQSGGSILGERPPIFFGRRRARSRLCTGPRLRRSSRMAAARIPKTKPFLSETVRVSSKRTTYHRKKRRRKDTCARQACTTGWPMQVILRHAKQERESGQNGATASHTVPLTDIARTHLEPSPHASVTRTAATPHHKPRPQLSPTDVAPSATTTAMQFAQQPNVNTASPSTATTQHQRPLASSLSGHDQSIRAGPLGAPPVPRPYSLLSDTSMTASLSLDDMAAREQERAAQRRRRGDVDRVLQIFDEVDAHFASLQAMSKRRAPTATTTTPMSAPSLEPMTTTATTRH</sequence>
<feature type="region of interest" description="Disordered" evidence="1">
    <location>
        <begin position="137"/>
        <end position="169"/>
    </location>
</feature>
<proteinExistence type="predicted"/>
<dbReference type="Proteomes" id="UP000249287">
    <property type="component" value="Segment"/>
</dbReference>
<reference evidence="2" key="1">
    <citation type="journal article" date="2018" name="Nat. Commun.">
        <title>Diversity and evolution of the emerging Pandoraviridae family.</title>
        <authorList>
            <person name="Legendre M."/>
            <person name="Fabre E."/>
            <person name="Poirot O."/>
            <person name="Jeudy S."/>
            <person name="Lartigue A."/>
            <person name="Alempic J.M."/>
            <person name="Beucher L."/>
            <person name="Philippe N."/>
            <person name="Bertaux L."/>
            <person name="Christo-Foroux E."/>
            <person name="Labadie K."/>
            <person name="Coute Y."/>
            <person name="Abergel C."/>
            <person name="Claverie J.M."/>
        </authorList>
    </citation>
    <scope>NUCLEOTIDE SEQUENCE [LARGE SCALE GENOMIC DNA]</scope>
    <source>
        <strain evidence="2">Neocaledonia</strain>
    </source>
</reference>
<dbReference type="KEGG" id="vg:36842130"/>
<evidence type="ECO:0000313" key="2">
    <source>
        <dbReference type="EMBL" id="AVK75807.1"/>
    </source>
</evidence>
<gene>
    <name evidence="2" type="ORF">pneo_cds_200</name>
</gene>
<dbReference type="EMBL" id="MG011690">
    <property type="protein sequence ID" value="AVK75807.1"/>
    <property type="molecule type" value="Genomic_DNA"/>
</dbReference>
<feature type="region of interest" description="Disordered" evidence="1">
    <location>
        <begin position="183"/>
        <end position="228"/>
    </location>
</feature>
<feature type="compositionally biased region" description="Polar residues" evidence="1">
    <location>
        <begin position="300"/>
        <end position="309"/>
    </location>
</feature>
<protein>
    <submittedName>
        <fullName evidence="2">Uncharacterized protein</fullName>
    </submittedName>
</protein>
<accession>A0A2U7UBI1</accession>
<feature type="region of interest" description="Disordered" evidence="1">
    <location>
        <begin position="77"/>
        <end position="97"/>
    </location>
</feature>
<dbReference type="GeneID" id="36842130"/>
<feature type="compositionally biased region" description="Polar residues" evidence="1">
    <location>
        <begin position="183"/>
        <end position="208"/>
    </location>
</feature>
<evidence type="ECO:0000256" key="1">
    <source>
        <dbReference type="SAM" id="MobiDB-lite"/>
    </source>
</evidence>
<feature type="compositionally biased region" description="Basic residues" evidence="1">
    <location>
        <begin position="77"/>
        <end position="91"/>
    </location>
</feature>